<dbReference type="AlphaFoldDB" id="G0NV35"/>
<protein>
    <submittedName>
        <fullName evidence="2">Uncharacterized protein</fullName>
    </submittedName>
</protein>
<dbReference type="EMBL" id="GL379953">
    <property type="protein sequence ID" value="EGT38033.1"/>
    <property type="molecule type" value="Genomic_DNA"/>
</dbReference>
<feature type="compositionally biased region" description="Basic and acidic residues" evidence="1">
    <location>
        <begin position="92"/>
        <end position="115"/>
    </location>
</feature>
<sequence>MQTAVKEKKKIFAGLAEEGKTSGELEVWKQLETVRTRAIGLLLLYHADCDNSGKKFNELQKLATFDVITAQKEPPTGKLDGSGEEIISYKNGDGEVQRKPETGRLDRSKERRSSEEDSQGEEAGFQMSEADGGRKKNTCRFMPSSKAVLLQFFLVSK</sequence>
<evidence type="ECO:0000313" key="2">
    <source>
        <dbReference type="EMBL" id="EGT38033.1"/>
    </source>
</evidence>
<organism evidence="3">
    <name type="scientific">Caenorhabditis brenneri</name>
    <name type="common">Nematode worm</name>
    <dbReference type="NCBI Taxonomy" id="135651"/>
    <lineage>
        <taxon>Eukaryota</taxon>
        <taxon>Metazoa</taxon>
        <taxon>Ecdysozoa</taxon>
        <taxon>Nematoda</taxon>
        <taxon>Chromadorea</taxon>
        <taxon>Rhabditida</taxon>
        <taxon>Rhabditina</taxon>
        <taxon>Rhabditomorpha</taxon>
        <taxon>Rhabditoidea</taxon>
        <taxon>Rhabditidae</taxon>
        <taxon>Peloderinae</taxon>
        <taxon>Caenorhabditis</taxon>
    </lineage>
</organism>
<reference evidence="3" key="1">
    <citation type="submission" date="2011-07" db="EMBL/GenBank/DDBJ databases">
        <authorList>
            <consortium name="Caenorhabditis brenneri Sequencing and Analysis Consortium"/>
            <person name="Wilson R.K."/>
        </authorList>
    </citation>
    <scope>NUCLEOTIDE SEQUENCE [LARGE SCALE GENOMIC DNA]</scope>
    <source>
        <strain evidence="3">PB2801</strain>
    </source>
</reference>
<keyword evidence="3" id="KW-1185">Reference proteome</keyword>
<accession>G0NV35</accession>
<dbReference type="InParanoid" id="G0NV35"/>
<dbReference type="Proteomes" id="UP000008068">
    <property type="component" value="Unassembled WGS sequence"/>
</dbReference>
<evidence type="ECO:0000313" key="3">
    <source>
        <dbReference type="Proteomes" id="UP000008068"/>
    </source>
</evidence>
<name>G0NV35_CAEBE</name>
<feature type="region of interest" description="Disordered" evidence="1">
    <location>
        <begin position="72"/>
        <end position="138"/>
    </location>
</feature>
<proteinExistence type="predicted"/>
<evidence type="ECO:0000256" key="1">
    <source>
        <dbReference type="SAM" id="MobiDB-lite"/>
    </source>
</evidence>
<gene>
    <name evidence="2" type="ORF">CAEBREN_08880</name>
</gene>
<dbReference type="HOGENOM" id="CLU_1679477_0_0_1"/>